<keyword evidence="3 6" id="KW-1133">Transmembrane helix</keyword>
<keyword evidence="6" id="KW-0406">Ion transport</keyword>
<name>A0ABD2N9Y0_9CUCU</name>
<accession>A0ABD2N9Y0</accession>
<comment type="caution">
    <text evidence="7">The sequence shown here is derived from an EMBL/GenBank/DDBJ whole genome shotgun (WGS) entry which is preliminary data.</text>
</comment>
<proteinExistence type="inferred from homology"/>
<protein>
    <recommendedName>
        <fullName evidence="6">Bestrophin homolog</fullName>
    </recommendedName>
</protein>
<comment type="function">
    <text evidence="6">Forms chloride channels.</text>
</comment>
<keyword evidence="6" id="KW-0813">Transport</keyword>
<evidence type="ECO:0000313" key="7">
    <source>
        <dbReference type="EMBL" id="KAL3275195.1"/>
    </source>
</evidence>
<keyword evidence="4 6" id="KW-0472">Membrane</keyword>
<dbReference type="AlphaFoldDB" id="A0ABD2N9Y0"/>
<keyword evidence="6" id="KW-0868">Chloride</keyword>
<evidence type="ECO:0000256" key="3">
    <source>
        <dbReference type="ARBA" id="ARBA00022989"/>
    </source>
</evidence>
<keyword evidence="6" id="KW-1003">Cell membrane</keyword>
<keyword evidence="6" id="KW-0869">Chloride channel</keyword>
<dbReference type="InterPro" id="IPR021134">
    <property type="entry name" value="Bestrophin-like"/>
</dbReference>
<gene>
    <name evidence="7" type="ORF">HHI36_019964</name>
</gene>
<dbReference type="PANTHER" id="PTHR10736">
    <property type="entry name" value="BESTROPHIN"/>
    <property type="match status" value="1"/>
</dbReference>
<comment type="similarity">
    <text evidence="5 6">Belongs to the anion channel-forming bestrophin (TC 1.A.46) family. Calcium-sensitive chloride channel subfamily.</text>
</comment>
<evidence type="ECO:0000256" key="5">
    <source>
        <dbReference type="ARBA" id="ARBA00034769"/>
    </source>
</evidence>
<evidence type="ECO:0000313" key="8">
    <source>
        <dbReference type="Proteomes" id="UP001516400"/>
    </source>
</evidence>
<dbReference type="InterPro" id="IPR000615">
    <property type="entry name" value="Bestrophin"/>
</dbReference>
<feature type="transmembrane region" description="Helical" evidence="6">
    <location>
        <begin position="82"/>
        <end position="99"/>
    </location>
</feature>
<evidence type="ECO:0000256" key="2">
    <source>
        <dbReference type="ARBA" id="ARBA00022692"/>
    </source>
</evidence>
<keyword evidence="2 6" id="KW-0812">Transmembrane</keyword>
<dbReference type="GO" id="GO:0005254">
    <property type="term" value="F:chloride channel activity"/>
    <property type="evidence" value="ECO:0007669"/>
    <property type="project" value="UniProtKB-KW"/>
</dbReference>
<dbReference type="Proteomes" id="UP001516400">
    <property type="component" value="Unassembled WGS sequence"/>
</dbReference>
<comment type="subcellular location">
    <subcellularLocation>
        <location evidence="6">Cell membrane</location>
        <topology evidence="6">Multi-pass membrane protein</topology>
    </subcellularLocation>
    <subcellularLocation>
        <location evidence="1">Membrane</location>
    </subcellularLocation>
</comment>
<organism evidence="7 8">
    <name type="scientific">Cryptolaemus montrouzieri</name>
    <dbReference type="NCBI Taxonomy" id="559131"/>
    <lineage>
        <taxon>Eukaryota</taxon>
        <taxon>Metazoa</taxon>
        <taxon>Ecdysozoa</taxon>
        <taxon>Arthropoda</taxon>
        <taxon>Hexapoda</taxon>
        <taxon>Insecta</taxon>
        <taxon>Pterygota</taxon>
        <taxon>Neoptera</taxon>
        <taxon>Endopterygota</taxon>
        <taxon>Coleoptera</taxon>
        <taxon>Polyphaga</taxon>
        <taxon>Cucujiformia</taxon>
        <taxon>Coccinelloidea</taxon>
        <taxon>Coccinellidae</taxon>
        <taxon>Scymninae</taxon>
        <taxon>Scymnini</taxon>
        <taxon>Cryptolaemus</taxon>
    </lineage>
</organism>
<dbReference type="Pfam" id="PF01062">
    <property type="entry name" value="Bestrophin"/>
    <property type="match status" value="1"/>
</dbReference>
<keyword evidence="6" id="KW-0407">Ion channel</keyword>
<sequence length="167" mass="19413">MVTYRYLLYEEQQRMFEKVIRYCGSQTETIPMSFVLGFYVTLVVGRWWDQYKLLPWPDTLCLFLNAGIPGSDETQRLMRRNIIRYVILAFVITMQRISLRVKRRFPTWQHVVDSGLPHPNKKGLIEGFTAVDAIRSEVDAVGVDLIPVFSYHNTSTDTDISDIMAIT</sequence>
<evidence type="ECO:0000256" key="4">
    <source>
        <dbReference type="ARBA" id="ARBA00023136"/>
    </source>
</evidence>
<keyword evidence="8" id="KW-1185">Reference proteome</keyword>
<dbReference type="PANTHER" id="PTHR10736:SF11">
    <property type="entry name" value="BESTROPHIN 2"/>
    <property type="match status" value="1"/>
</dbReference>
<dbReference type="GO" id="GO:0005886">
    <property type="term" value="C:plasma membrane"/>
    <property type="evidence" value="ECO:0007669"/>
    <property type="project" value="UniProtKB-SubCell"/>
</dbReference>
<comment type="caution">
    <text evidence="6">Lacks conserved residue(s) required for the propagation of feature annotation.</text>
</comment>
<reference evidence="7 8" key="1">
    <citation type="journal article" date="2021" name="BMC Biol.">
        <title>Horizontally acquired antibacterial genes associated with adaptive radiation of ladybird beetles.</title>
        <authorList>
            <person name="Li H.S."/>
            <person name="Tang X.F."/>
            <person name="Huang Y.H."/>
            <person name="Xu Z.Y."/>
            <person name="Chen M.L."/>
            <person name="Du X.Y."/>
            <person name="Qiu B.Y."/>
            <person name="Chen P.T."/>
            <person name="Zhang W."/>
            <person name="Slipinski A."/>
            <person name="Escalona H.E."/>
            <person name="Waterhouse R.M."/>
            <person name="Zwick A."/>
            <person name="Pang H."/>
        </authorList>
    </citation>
    <scope>NUCLEOTIDE SEQUENCE [LARGE SCALE GENOMIC DNA]</scope>
    <source>
        <strain evidence="7">SYSU2018</strain>
    </source>
</reference>
<evidence type="ECO:0000256" key="6">
    <source>
        <dbReference type="RuleBase" id="RU363126"/>
    </source>
</evidence>
<dbReference type="EMBL" id="JABFTP020000083">
    <property type="protein sequence ID" value="KAL3275195.1"/>
    <property type="molecule type" value="Genomic_DNA"/>
</dbReference>
<evidence type="ECO:0000256" key="1">
    <source>
        <dbReference type="ARBA" id="ARBA00004370"/>
    </source>
</evidence>
<dbReference type="GO" id="GO:0034707">
    <property type="term" value="C:chloride channel complex"/>
    <property type="evidence" value="ECO:0007669"/>
    <property type="project" value="UniProtKB-KW"/>
</dbReference>